<evidence type="ECO:0000313" key="2">
    <source>
        <dbReference type="Proteomes" id="UP000046067"/>
    </source>
</evidence>
<sequence length="36" mass="4116">MMRAANLSEKMDVADTYQESSLVIRDRVDVVYKLAP</sequence>
<protein>
    <submittedName>
        <fullName evidence="1">Oxidative stress defense protein</fullName>
    </submittedName>
</protein>
<dbReference type="Proteomes" id="UP000046067">
    <property type="component" value="Unassembled WGS sequence"/>
</dbReference>
<dbReference type="AlphaFoldDB" id="A0A656B0H8"/>
<accession>A0A656B0H8</accession>
<gene>
    <name evidence="1" type="ORF">ERS013201_03649</name>
</gene>
<reference evidence="1 2" key="1">
    <citation type="submission" date="2015-07" db="EMBL/GenBank/DDBJ databases">
        <authorList>
            <consortium name="Pathogen Informatics"/>
        </authorList>
    </citation>
    <scope>NUCLEOTIDE SEQUENCE [LARGE SCALE GENOMIC DNA]</scope>
    <source>
        <strain evidence="1 2">A325</strain>
    </source>
</reference>
<evidence type="ECO:0000313" key="1">
    <source>
        <dbReference type="EMBL" id="CSC81902.1"/>
    </source>
</evidence>
<name>A0A656B0H8_VIBCL</name>
<dbReference type="EMBL" id="CWQJ01000036">
    <property type="protein sequence ID" value="CSC81902.1"/>
    <property type="molecule type" value="Genomic_DNA"/>
</dbReference>
<organism evidence="1 2">
    <name type="scientific">Vibrio cholerae</name>
    <dbReference type="NCBI Taxonomy" id="666"/>
    <lineage>
        <taxon>Bacteria</taxon>
        <taxon>Pseudomonadati</taxon>
        <taxon>Pseudomonadota</taxon>
        <taxon>Gammaproteobacteria</taxon>
        <taxon>Vibrionales</taxon>
        <taxon>Vibrionaceae</taxon>
        <taxon>Vibrio</taxon>
    </lineage>
</organism>
<proteinExistence type="predicted"/>